<dbReference type="AlphaFoldDB" id="D1BRR4"/>
<keyword evidence="2" id="KW-1185">Reference proteome</keyword>
<evidence type="ECO:0000313" key="2">
    <source>
        <dbReference type="Proteomes" id="UP000002255"/>
    </source>
</evidence>
<dbReference type="EMBL" id="CP001821">
    <property type="protein sequence ID" value="ACZ32330.1"/>
    <property type="molecule type" value="Genomic_DNA"/>
</dbReference>
<proteinExistence type="predicted"/>
<reference evidence="2" key="1">
    <citation type="submission" date="2009-11" db="EMBL/GenBank/DDBJ databases">
        <title>The complete chromosome of Xylanimonas cellulosilytica DSM 15894.</title>
        <authorList>
            <consortium name="US DOE Joint Genome Institute (JGI-PGF)"/>
            <person name="Lucas S."/>
            <person name="Copeland A."/>
            <person name="Lapidus A."/>
            <person name="Glavina del Rio T."/>
            <person name="Dalin E."/>
            <person name="Tice H."/>
            <person name="Bruce D."/>
            <person name="Goodwin L."/>
            <person name="Pitluck S."/>
            <person name="Kyrpides N."/>
            <person name="Mavromatis K."/>
            <person name="Ivanova N."/>
            <person name="Mikhailova N."/>
            <person name="Foster B."/>
            <person name="Clum A."/>
            <person name="Brettin T."/>
            <person name="Detter J.C."/>
            <person name="Han C."/>
            <person name="Larimer F."/>
            <person name="Land M."/>
            <person name="Hauser L."/>
            <person name="Markowitz V."/>
            <person name="Cheng J.F."/>
            <person name="Hugenholtz P."/>
            <person name="Woyke T."/>
            <person name="Wu D."/>
            <person name="Gehrich-Schroeter G."/>
            <person name="Schneider S."/>
            <person name="Pukall S.R."/>
            <person name="Klenk H.P."/>
            <person name="Eisen J.A."/>
        </authorList>
    </citation>
    <scope>NUCLEOTIDE SEQUENCE [LARGE SCALE GENOMIC DNA]</scope>
    <source>
        <strain evidence="2">DSM 15894 / CECT 5975 / LMG 20990 / XIL07</strain>
    </source>
</reference>
<accession>D1BRR4</accession>
<evidence type="ECO:0000313" key="1">
    <source>
        <dbReference type="EMBL" id="ACZ32330.1"/>
    </source>
</evidence>
<dbReference type="STRING" id="446471.Xcel_3330"/>
<sequence>MFVAGAATLSVSRDASTLATVRGLDGRLGGVAS</sequence>
<reference evidence="1 2" key="2">
    <citation type="journal article" date="2010" name="Stand. Genomic Sci.">
        <title>Complete genome sequence of Xylanimonas cellulosilytica type strain (XIL07).</title>
        <authorList>
            <person name="Foster B."/>
            <person name="Pukall R."/>
            <person name="Abt B."/>
            <person name="Nolan M."/>
            <person name="Glavina Del Rio T."/>
            <person name="Chen F."/>
            <person name="Lucas S."/>
            <person name="Tice H."/>
            <person name="Pitluck S."/>
            <person name="Cheng J.-F."/>
            <person name="Chertkov O."/>
            <person name="Brettin T."/>
            <person name="Han C."/>
            <person name="Detter J.C."/>
            <person name="Bruce D."/>
            <person name="Goodwin L."/>
            <person name="Ivanova N."/>
            <person name="Mavromatis K."/>
            <person name="Pati A."/>
            <person name="Mikhailova N."/>
            <person name="Chen A."/>
            <person name="Palaniappan K."/>
            <person name="Land M."/>
            <person name="Hauser L."/>
            <person name="Chang Y.-J."/>
            <person name="Jeffries C.D."/>
            <person name="Chain P."/>
            <person name="Rohde M."/>
            <person name="Goeker M."/>
            <person name="Bristow J."/>
            <person name="Eisen J.A."/>
            <person name="Markowitz V."/>
            <person name="Hugenholtz P."/>
            <person name="Kyrpides N.C."/>
            <person name="Klenk H.-P."/>
            <person name="Lapidus A."/>
        </authorList>
    </citation>
    <scope>NUCLEOTIDE SEQUENCE [LARGE SCALE GENOMIC DNA]</scope>
    <source>
        <strain evidence="2">DSM 15894 / CECT 5975 / LMG 20990 / XIL07</strain>
    </source>
</reference>
<dbReference type="KEGG" id="xce:Xcel_3330"/>
<gene>
    <name evidence="1" type="ordered locus">Xcel_3330</name>
</gene>
<dbReference type="HOGENOM" id="CLU_3384485_0_0_11"/>
<dbReference type="Proteomes" id="UP000002255">
    <property type="component" value="Chromosome"/>
</dbReference>
<organism evidence="1 2">
    <name type="scientific">Xylanimonas cellulosilytica (strain DSM 15894 / JCM 12276 / CECT 5975 / KCTC 9989 / LMG 20990 / NBRC 107835 / XIL07)</name>
    <dbReference type="NCBI Taxonomy" id="446471"/>
    <lineage>
        <taxon>Bacteria</taxon>
        <taxon>Bacillati</taxon>
        <taxon>Actinomycetota</taxon>
        <taxon>Actinomycetes</taxon>
        <taxon>Micrococcales</taxon>
        <taxon>Promicromonosporaceae</taxon>
        <taxon>Xylanimonas</taxon>
    </lineage>
</organism>
<name>D1BRR4_XYLCX</name>
<protein>
    <submittedName>
        <fullName evidence="1">Uncharacterized protein</fullName>
    </submittedName>
</protein>